<dbReference type="Gene3D" id="2.60.120.620">
    <property type="entry name" value="q2cbj1_9rhob like domain"/>
    <property type="match status" value="1"/>
</dbReference>
<dbReference type="SUPFAM" id="SSF51197">
    <property type="entry name" value="Clavaminate synthase-like"/>
    <property type="match status" value="1"/>
</dbReference>
<dbReference type="RefSeq" id="WP_168448542.1">
    <property type="nucleotide sequence ID" value="NZ_JAAWWK010000001.1"/>
</dbReference>
<evidence type="ECO:0000313" key="2">
    <source>
        <dbReference type="Proteomes" id="UP000765845"/>
    </source>
</evidence>
<protein>
    <submittedName>
        <fullName evidence="1">Phytanoyl-CoA dioxygenase family protein</fullName>
    </submittedName>
</protein>
<gene>
    <name evidence="1" type="ORF">HCU74_01055</name>
</gene>
<organism evidence="1 2">
    <name type="scientific">Spongiibacter thalassae</name>
    <dbReference type="NCBI Taxonomy" id="2721624"/>
    <lineage>
        <taxon>Bacteria</taxon>
        <taxon>Pseudomonadati</taxon>
        <taxon>Pseudomonadota</taxon>
        <taxon>Gammaproteobacteria</taxon>
        <taxon>Cellvibrionales</taxon>
        <taxon>Spongiibacteraceae</taxon>
        <taxon>Spongiibacter</taxon>
    </lineage>
</organism>
<dbReference type="PANTHER" id="PTHR40128">
    <property type="entry name" value="EXPRESSED PROTEIN"/>
    <property type="match status" value="1"/>
</dbReference>
<name>A0ABX1GA06_9GAMM</name>
<comment type="caution">
    <text evidence="1">The sequence shown here is derived from an EMBL/GenBank/DDBJ whole genome shotgun (WGS) entry which is preliminary data.</text>
</comment>
<keyword evidence="2" id="KW-1185">Reference proteome</keyword>
<keyword evidence="1" id="KW-0560">Oxidoreductase</keyword>
<dbReference type="InterPro" id="IPR008775">
    <property type="entry name" value="Phytyl_CoA_dOase-like"/>
</dbReference>
<sequence length="338" mass="38360">MPDINKIENGVRDVNPPLKMGELKVSNHLLGDRAALESAWQRDGYWYFKEILDLDVIAQLRREWIDYLQRQGFIDKNVEENRYNGASFEGKPISRADLERVAEFNERKLHRVLTENPKICATLKEILGDDPFWLPIAEYRANAPVVEYNGSRLIAPHQDGFYSRGMDMKICWIPVDHISGDMGGCAWVEGANNGPILHDLSNPPLFPIPPEKIPDDGWKTAEFSPGDIVIFDLNTPHSGLVNISKDRFRMSFDIRVTEASGRVPTIGPVKEINEEQVTLIDSQNSQERVYRINTETYVRGTDGKKREGEEIKKTFKPGETILVNSDDGDTATLVRSIH</sequence>
<evidence type="ECO:0000313" key="1">
    <source>
        <dbReference type="EMBL" id="NKI15995.1"/>
    </source>
</evidence>
<keyword evidence="1" id="KW-0223">Dioxygenase</keyword>
<dbReference type="EMBL" id="JAAWWK010000001">
    <property type="protein sequence ID" value="NKI15995.1"/>
    <property type="molecule type" value="Genomic_DNA"/>
</dbReference>
<dbReference type="Proteomes" id="UP000765845">
    <property type="component" value="Unassembled WGS sequence"/>
</dbReference>
<dbReference type="PANTHER" id="PTHR40128:SF1">
    <property type="entry name" value="PHYTANOYL-COA HYDROXYLASE"/>
    <property type="match status" value="1"/>
</dbReference>
<dbReference type="GO" id="GO:0051213">
    <property type="term" value="F:dioxygenase activity"/>
    <property type="evidence" value="ECO:0007669"/>
    <property type="project" value="UniProtKB-KW"/>
</dbReference>
<dbReference type="Pfam" id="PF05721">
    <property type="entry name" value="PhyH"/>
    <property type="match status" value="1"/>
</dbReference>
<proteinExistence type="predicted"/>
<reference evidence="1 2" key="1">
    <citation type="submission" date="2020-04" db="EMBL/GenBank/DDBJ databases">
        <authorList>
            <person name="Yoon J."/>
        </authorList>
    </citation>
    <scope>NUCLEOTIDE SEQUENCE [LARGE SCALE GENOMIC DNA]</scope>
    <source>
        <strain evidence="1 2">KMU-166</strain>
    </source>
</reference>
<accession>A0ABX1GA06</accession>